<evidence type="ECO:0000313" key="1">
    <source>
        <dbReference type="EMBL" id="KAK2601638.1"/>
    </source>
</evidence>
<keyword evidence="2" id="KW-1185">Reference proteome</keyword>
<sequence length="333" mass="37006">MAGCASGSCQVPLTNRNDKRKEFETDPRNARETCQGLRDDLFGIAQRYFDVAPDLVRIEENLHDAWDELIHAAKILPAGDAEHDRLITLVHEVRELGDSVRTTQDDVATLSNGKRLWTDLPFLADEIFDSWIKESAVFTSAERASLAVLSSKLCATGICAPEMARCALWLFREALETEKPGAHIINMLPACLEWLRHSNIKIVKWCAENSAPLSHKEDKIVTSPGPLAAGINVLGEGFSVARWLFWRQRLGELYTHGNGDMARLSRACFEQMINTGSLVGIDIPGEKRYLANIFKALDAELASRGFKGSVGAEDIEIDPSWVAEDLADRQMVE</sequence>
<organism evidence="1 2">
    <name type="scientific">Conoideocrella luteorostrata</name>
    <dbReference type="NCBI Taxonomy" id="1105319"/>
    <lineage>
        <taxon>Eukaryota</taxon>
        <taxon>Fungi</taxon>
        <taxon>Dikarya</taxon>
        <taxon>Ascomycota</taxon>
        <taxon>Pezizomycotina</taxon>
        <taxon>Sordariomycetes</taxon>
        <taxon>Hypocreomycetidae</taxon>
        <taxon>Hypocreales</taxon>
        <taxon>Clavicipitaceae</taxon>
        <taxon>Conoideocrella</taxon>
    </lineage>
</organism>
<dbReference type="Proteomes" id="UP001251528">
    <property type="component" value="Unassembled WGS sequence"/>
</dbReference>
<proteinExistence type="predicted"/>
<gene>
    <name evidence="1" type="ORF">QQS21_004788</name>
</gene>
<dbReference type="InterPro" id="IPR053204">
    <property type="entry name" value="Oxopyrrolidines_Biosynth-assoc"/>
</dbReference>
<accession>A0AAJ0CQM4</accession>
<comment type="caution">
    <text evidence="1">The sequence shown here is derived from an EMBL/GenBank/DDBJ whole genome shotgun (WGS) entry which is preliminary data.</text>
</comment>
<evidence type="ECO:0000313" key="2">
    <source>
        <dbReference type="Proteomes" id="UP001251528"/>
    </source>
</evidence>
<dbReference type="EMBL" id="JASWJB010000073">
    <property type="protein sequence ID" value="KAK2601638.1"/>
    <property type="molecule type" value="Genomic_DNA"/>
</dbReference>
<protein>
    <submittedName>
        <fullName evidence="1">Uncharacterized protein</fullName>
    </submittedName>
</protein>
<dbReference type="PANTHER" id="PTHR38797:SF4">
    <property type="entry name" value="NUCLEAR PORE COMPLEX PROTEIN NUP85"/>
    <property type="match status" value="1"/>
</dbReference>
<dbReference type="AlphaFoldDB" id="A0AAJ0CQM4"/>
<dbReference type="InterPro" id="IPR022085">
    <property type="entry name" value="OpdG"/>
</dbReference>
<dbReference type="Pfam" id="PF12311">
    <property type="entry name" value="DUF3632"/>
    <property type="match status" value="1"/>
</dbReference>
<reference evidence="1" key="1">
    <citation type="submission" date="2023-06" db="EMBL/GenBank/DDBJ databases">
        <title>Conoideocrella luteorostrata (Hypocreales: Clavicipitaceae), a potential biocontrol fungus for elongate hemlock scale in United States Christmas tree production areas.</title>
        <authorList>
            <person name="Barrett H."/>
            <person name="Lovett B."/>
            <person name="Macias A.M."/>
            <person name="Stajich J.E."/>
            <person name="Kasson M.T."/>
        </authorList>
    </citation>
    <scope>NUCLEOTIDE SEQUENCE</scope>
    <source>
        <strain evidence="1">ARSEF 14590</strain>
    </source>
</reference>
<dbReference type="PANTHER" id="PTHR38797">
    <property type="entry name" value="NUCLEAR PORE COMPLEX PROTEIN NUP85-RELATED"/>
    <property type="match status" value="1"/>
</dbReference>
<name>A0AAJ0CQM4_9HYPO</name>